<feature type="domain" description="CzcB-like C-terminal circularly permuted SH3-like" evidence="10">
    <location>
        <begin position="337"/>
        <end position="396"/>
    </location>
</feature>
<evidence type="ECO:0000256" key="7">
    <source>
        <dbReference type="SAM" id="MobiDB-lite"/>
    </source>
</evidence>
<dbReference type="EMBL" id="FRCX01000017">
    <property type="protein sequence ID" value="SHN43540.1"/>
    <property type="molecule type" value="Genomic_DNA"/>
</dbReference>
<reference evidence="12" key="1">
    <citation type="submission" date="2016-11" db="EMBL/GenBank/DDBJ databases">
        <authorList>
            <person name="Varghese N."/>
            <person name="Submissions S."/>
        </authorList>
    </citation>
    <scope>NUCLEOTIDE SEQUENCE [LARGE SCALE GENOMIC DNA]</scope>
    <source>
        <strain evidence="12">Sac-22</strain>
    </source>
</reference>
<feature type="domain" description="CzcB-like barrel-sandwich hybrid" evidence="9">
    <location>
        <begin position="104"/>
        <end position="250"/>
    </location>
</feature>
<gene>
    <name evidence="11" type="ORF">SAMN05192549_11758</name>
</gene>
<organism evidence="11 12">
    <name type="scientific">Duganella sacchari</name>
    <dbReference type="NCBI Taxonomy" id="551987"/>
    <lineage>
        <taxon>Bacteria</taxon>
        <taxon>Pseudomonadati</taxon>
        <taxon>Pseudomonadota</taxon>
        <taxon>Betaproteobacteria</taxon>
        <taxon>Burkholderiales</taxon>
        <taxon>Oxalobacteraceae</taxon>
        <taxon>Telluria group</taxon>
        <taxon>Duganella</taxon>
    </lineage>
</organism>
<dbReference type="PANTHER" id="PTHR30097">
    <property type="entry name" value="CATION EFFLUX SYSTEM PROTEIN CUSB"/>
    <property type="match status" value="1"/>
</dbReference>
<dbReference type="AlphaFoldDB" id="A0A1M7RBJ0"/>
<evidence type="ECO:0000256" key="2">
    <source>
        <dbReference type="ARBA" id="ARBA00022448"/>
    </source>
</evidence>
<proteinExistence type="inferred from homology"/>
<name>A0A1M7RBJ0_9BURK</name>
<evidence type="ECO:0000259" key="8">
    <source>
        <dbReference type="Pfam" id="PF25954"/>
    </source>
</evidence>
<keyword evidence="5" id="KW-0105">Cadmium resistance</keyword>
<dbReference type="Pfam" id="PF25975">
    <property type="entry name" value="CzcB_C"/>
    <property type="match status" value="1"/>
</dbReference>
<keyword evidence="12" id="KW-1185">Reference proteome</keyword>
<evidence type="ECO:0000256" key="6">
    <source>
        <dbReference type="ARBA" id="ARBA00058766"/>
    </source>
</evidence>
<evidence type="ECO:0000259" key="9">
    <source>
        <dbReference type="Pfam" id="PF25973"/>
    </source>
</evidence>
<dbReference type="GO" id="GO:0016020">
    <property type="term" value="C:membrane"/>
    <property type="evidence" value="ECO:0007669"/>
    <property type="project" value="InterPro"/>
</dbReference>
<evidence type="ECO:0000313" key="11">
    <source>
        <dbReference type="EMBL" id="SHN43540.1"/>
    </source>
</evidence>
<dbReference type="InterPro" id="IPR058649">
    <property type="entry name" value="CzcB_C"/>
</dbReference>
<keyword evidence="4" id="KW-0170">Cobalt</keyword>
<dbReference type="Pfam" id="PF25954">
    <property type="entry name" value="Beta-barrel_RND_2"/>
    <property type="match status" value="1"/>
</dbReference>
<dbReference type="FunFam" id="2.40.420.20:FF:000006">
    <property type="entry name" value="RND family efflux transporter MFP subunit"/>
    <property type="match status" value="1"/>
</dbReference>
<keyword evidence="3" id="KW-0862">Zinc</keyword>
<dbReference type="STRING" id="551987.SAMN05192549_11758"/>
<evidence type="ECO:0000256" key="1">
    <source>
        <dbReference type="ARBA" id="ARBA00009477"/>
    </source>
</evidence>
<dbReference type="GO" id="GO:0022857">
    <property type="term" value="F:transmembrane transporter activity"/>
    <property type="evidence" value="ECO:0007669"/>
    <property type="project" value="InterPro"/>
</dbReference>
<evidence type="ECO:0000259" key="10">
    <source>
        <dbReference type="Pfam" id="PF25975"/>
    </source>
</evidence>
<evidence type="ECO:0000256" key="5">
    <source>
        <dbReference type="ARBA" id="ARBA00043263"/>
    </source>
</evidence>
<dbReference type="Gene3D" id="2.40.420.20">
    <property type="match status" value="1"/>
</dbReference>
<dbReference type="SUPFAM" id="SSF111369">
    <property type="entry name" value="HlyD-like secretion proteins"/>
    <property type="match status" value="1"/>
</dbReference>
<dbReference type="Pfam" id="PF25973">
    <property type="entry name" value="BSH_CzcB"/>
    <property type="match status" value="1"/>
</dbReference>
<protein>
    <submittedName>
        <fullName evidence="11">Membrane fusion protein, cobalt-zinc-cadmium efflux system</fullName>
    </submittedName>
</protein>
<sequence length="407" mass="43066">MNFLSNAQNKNGNPITMPNKHKYRLTLPLVLISAIFAGCSKDKPSAPPDKVPSAEKAEAGGDKVVTLSADEGATSGVHTAVLEQQIFADQLTVTATIEPAQDRYASIAPRISGKVDKVMVGLGEQVRAGQTLALVDSIEAGEAQSAYAQAVTELSVARSAAERAERLQADQIIPQKDVLRARADLEKAKAIARAAGDRRHALGLSGRDGETSKTPSIFPVTAPFAGTVVDKKAVLGELAQPDKPLFAIADMSHVWIETNLFEKDLARVKPGAQAVVTVAAYGSEAFRGKVTYVSSVMDKETRTVKARVEVPNPEGKLKLGMFASAAISTEGSQKALMLPNEAVVLVQGQPTVFVKRGEGFDTRAVELGDKRQGLVEIKGGVKTGETVVTQGAYALKAKLLKSQISAD</sequence>
<dbReference type="OrthoDB" id="9768185at2"/>
<dbReference type="Gene3D" id="2.40.50.100">
    <property type="match status" value="1"/>
</dbReference>
<dbReference type="Proteomes" id="UP000184339">
    <property type="component" value="Unassembled WGS sequence"/>
</dbReference>
<keyword evidence="2" id="KW-0813">Transport</keyword>
<comment type="similarity">
    <text evidence="1">Belongs to the membrane fusion protein (MFP) (TC 8.A.1) family.</text>
</comment>
<comment type="function">
    <text evidence="6">CzcA and CzcB together would act in zinc efflux nearly as effectively as the complete czc efflux system (CzcABC). The CzcB protein is thought to funnel zinc cations to the CzcA transport protein.</text>
</comment>
<dbReference type="Gene3D" id="2.40.30.170">
    <property type="match status" value="1"/>
</dbReference>
<dbReference type="InterPro" id="IPR051909">
    <property type="entry name" value="MFP_Cation_Efflux"/>
</dbReference>
<evidence type="ECO:0000256" key="3">
    <source>
        <dbReference type="ARBA" id="ARBA00022833"/>
    </source>
</evidence>
<feature type="region of interest" description="Disordered" evidence="7">
    <location>
        <begin position="43"/>
        <end position="62"/>
    </location>
</feature>
<accession>A0A1M7RBJ0</accession>
<evidence type="ECO:0000313" key="12">
    <source>
        <dbReference type="Proteomes" id="UP000184339"/>
    </source>
</evidence>
<dbReference type="InterPro" id="IPR006143">
    <property type="entry name" value="RND_pump_MFP"/>
</dbReference>
<dbReference type="InterPro" id="IPR058647">
    <property type="entry name" value="BSH_CzcB-like"/>
</dbReference>
<feature type="compositionally biased region" description="Basic and acidic residues" evidence="7">
    <location>
        <begin position="52"/>
        <end position="61"/>
    </location>
</feature>
<dbReference type="GO" id="GO:0046686">
    <property type="term" value="P:response to cadmium ion"/>
    <property type="evidence" value="ECO:0007669"/>
    <property type="project" value="UniProtKB-KW"/>
</dbReference>
<dbReference type="RefSeq" id="WP_084560379.1">
    <property type="nucleotide sequence ID" value="NZ_FRCX01000017.1"/>
</dbReference>
<feature type="domain" description="CusB-like beta-barrel" evidence="8">
    <location>
        <begin position="254"/>
        <end position="330"/>
    </location>
</feature>
<dbReference type="InterPro" id="IPR058792">
    <property type="entry name" value="Beta-barrel_RND_2"/>
</dbReference>
<dbReference type="FunFam" id="2.40.30.170:FF:000010">
    <property type="entry name" value="Efflux RND transporter periplasmic adaptor subunit"/>
    <property type="match status" value="1"/>
</dbReference>
<dbReference type="PANTHER" id="PTHR30097:SF15">
    <property type="entry name" value="CATION EFFLUX SYSTEM PROTEIN CUSB"/>
    <property type="match status" value="1"/>
</dbReference>
<dbReference type="NCBIfam" id="TIGR01730">
    <property type="entry name" value="RND_mfp"/>
    <property type="match status" value="1"/>
</dbReference>
<evidence type="ECO:0000256" key="4">
    <source>
        <dbReference type="ARBA" id="ARBA00023285"/>
    </source>
</evidence>